<dbReference type="HAMAP" id="MF_02094">
    <property type="entry name" value="Edd"/>
    <property type="match status" value="1"/>
</dbReference>
<dbReference type="InterPro" id="IPR020558">
    <property type="entry name" value="DiOHA_6PGluconate_deHydtase_CS"/>
</dbReference>
<gene>
    <name evidence="11" type="primary">edd</name>
    <name evidence="16" type="ORF">SAMN05216207_10264</name>
</gene>
<dbReference type="InterPro" id="IPR042096">
    <property type="entry name" value="Dihydro-acid_dehy_C"/>
</dbReference>
<keyword evidence="10" id="KW-0100">Branched-chain amino acid biosynthesis</keyword>
<feature type="binding site" evidence="11">
    <location>
        <position position="234"/>
    </location>
    <ligand>
        <name>[4Fe-4S] cluster</name>
        <dbReference type="ChEBI" id="CHEBI:49883"/>
    </ligand>
</feature>
<comment type="cofactor">
    <cofactor evidence="11">
        <name>[4Fe-4S] cluster</name>
        <dbReference type="ChEBI" id="CHEBI:49883"/>
    </cofactor>
    <text evidence="11">Binds 1 [4Fe-4S] cluster.</text>
</comment>
<evidence type="ECO:0000256" key="2">
    <source>
        <dbReference type="ARBA" id="ARBA00022485"/>
    </source>
</evidence>
<dbReference type="InterPro" id="IPR056740">
    <property type="entry name" value="ILV_EDD_C"/>
</dbReference>
<dbReference type="PROSITE" id="PS00887">
    <property type="entry name" value="ILVD_EDD_2"/>
    <property type="match status" value="1"/>
</dbReference>
<evidence type="ECO:0000256" key="7">
    <source>
        <dbReference type="ARBA" id="ARBA00023064"/>
    </source>
</evidence>
<proteinExistence type="inferred from homology"/>
<name>A0A1I5DDR2_PSUAM</name>
<evidence type="ECO:0000256" key="13">
    <source>
        <dbReference type="SAM" id="MobiDB-lite"/>
    </source>
</evidence>
<evidence type="ECO:0000313" key="17">
    <source>
        <dbReference type="Proteomes" id="UP000199614"/>
    </source>
</evidence>
<dbReference type="PROSITE" id="PS00886">
    <property type="entry name" value="ILVD_EDD_1"/>
    <property type="match status" value="1"/>
</dbReference>
<dbReference type="EC" id="4.2.1.12" evidence="11 12"/>
<dbReference type="GO" id="GO:0005829">
    <property type="term" value="C:cytosol"/>
    <property type="evidence" value="ECO:0007669"/>
    <property type="project" value="TreeGrafter"/>
</dbReference>
<keyword evidence="8 11" id="KW-0456">Lyase</keyword>
<dbReference type="PANTHER" id="PTHR43661">
    <property type="entry name" value="D-XYLONATE DEHYDRATASE"/>
    <property type="match status" value="1"/>
</dbReference>
<dbReference type="GO" id="GO:0051539">
    <property type="term" value="F:4 iron, 4 sulfur cluster binding"/>
    <property type="evidence" value="ECO:0007669"/>
    <property type="project" value="UniProtKB-UniRule"/>
</dbReference>
<dbReference type="InterPro" id="IPR000581">
    <property type="entry name" value="ILV_EDD_N"/>
</dbReference>
<keyword evidence="6 11" id="KW-0411">Iron-sulfur</keyword>
<dbReference type="FunFam" id="3.50.30.80:FF:000001">
    <property type="entry name" value="Dihydroxy-acid dehydratase"/>
    <property type="match status" value="1"/>
</dbReference>
<evidence type="ECO:0000256" key="3">
    <source>
        <dbReference type="ARBA" id="ARBA00022714"/>
    </source>
</evidence>
<comment type="pathway">
    <text evidence="11">Carbohydrate metabolism; Entner-Doudoroff pathway.</text>
</comment>
<evidence type="ECO:0000256" key="10">
    <source>
        <dbReference type="ARBA" id="ARBA00023304"/>
    </source>
</evidence>
<sequence length="643" mass="65940">MTAAPGTAAPEPHPVLAEVTDRVVARSAAGRAAYLERIRSAAAQEPAGPSRGSLGCANLAHGAAACGPDKLTLTASPARNVAIVTAYNDMLSAHQPFETFPALIKQAARDAGGVAQVAGGVPAMCDGITQGRAGMELSLFSRDVIAMSTAVALSHDMFDAAVLLGVCDKIVPGLVMGALSFGHLPVLLAPAGPMSSGLPNAEKARVRRAHAAGEAGREELLEAESRSYHGPGTCTFFGTANSNQLLMEIMGLHLPGSSFVNPGTPLRDALTAETTRRALAAAGDPAAAMGEIVDEKAVVNGVVALLATGGSTNHTMHLVAMAAAAGVELTWDDFADLSAVVPLLARIYPNGTADVNHFQAAGGTSVLVRELLGAGLLHEDVHTVDGPGLSRYTREPFLDTSGDGSGSAAAPVWREGPAESLDKSVLRGVADPFAPDGGLRVLHGNLGRAVVKTSAVEPDHRVVEAPAVVVDDQDELLAAYHAGRLDGRDLVAVVRNQGPRANGMPELHKLTPALGVLQGRGQQVAIVTDGRMSGASGAVPAALHVTPEAAQGGPLQQVRDGDRIRLDTLDGTLSLLVAPEELEARQLEARESEGRESEGREPDGREPDGRTGVPGAAVGTGRELFAAFRAAVGPADRGAAVIL</sequence>
<feature type="domain" description="Dihydroxy-acid/6-phosphogluconate dehydratase N-terminal" evidence="14">
    <location>
        <begin position="80"/>
        <end position="389"/>
    </location>
</feature>
<dbReference type="Pfam" id="PF00920">
    <property type="entry name" value="ILVD_EDD_N"/>
    <property type="match status" value="1"/>
</dbReference>
<evidence type="ECO:0000313" key="16">
    <source>
        <dbReference type="EMBL" id="SFN97375.1"/>
    </source>
</evidence>
<dbReference type="Gene3D" id="3.50.30.80">
    <property type="entry name" value="IlvD/EDD C-terminal domain-like"/>
    <property type="match status" value="1"/>
</dbReference>
<feature type="domain" description="Dihydroxy-acid/6-phosphogluconate dehydratase C-terminal" evidence="15">
    <location>
        <begin position="425"/>
        <end position="639"/>
    </location>
</feature>
<feature type="binding site" evidence="11">
    <location>
        <position position="167"/>
    </location>
    <ligand>
        <name>[4Fe-4S] cluster</name>
        <dbReference type="ChEBI" id="CHEBI:49883"/>
    </ligand>
</feature>
<dbReference type="RefSeq" id="WP_093348548.1">
    <property type="nucleotide sequence ID" value="NZ_FOUY01000026.1"/>
</dbReference>
<evidence type="ECO:0000259" key="14">
    <source>
        <dbReference type="Pfam" id="PF00920"/>
    </source>
</evidence>
<keyword evidence="9 11" id="KW-0119">Carbohydrate metabolism</keyword>
<evidence type="ECO:0000256" key="9">
    <source>
        <dbReference type="ARBA" id="ARBA00023277"/>
    </source>
</evidence>
<dbReference type="GO" id="GO:0046872">
    <property type="term" value="F:metal ion binding"/>
    <property type="evidence" value="ECO:0007669"/>
    <property type="project" value="UniProtKB-KW"/>
</dbReference>
<dbReference type="OrthoDB" id="4744252at2"/>
<dbReference type="UniPathway" id="UPA00226"/>
<keyword evidence="5 11" id="KW-0408">Iron</keyword>
<dbReference type="SUPFAM" id="SSF143975">
    <property type="entry name" value="IlvD/EDD N-terminal domain-like"/>
    <property type="match status" value="1"/>
</dbReference>
<evidence type="ECO:0000256" key="6">
    <source>
        <dbReference type="ARBA" id="ARBA00023014"/>
    </source>
</evidence>
<keyword evidence="4 11" id="KW-0479">Metal-binding</keyword>
<dbReference type="GO" id="GO:0009255">
    <property type="term" value="P:Entner-Doudoroff pathway through 6-phosphogluconate"/>
    <property type="evidence" value="ECO:0007669"/>
    <property type="project" value="UniProtKB-UniRule"/>
</dbReference>
<dbReference type="GO" id="GO:0004456">
    <property type="term" value="F:phosphogluconate dehydratase activity"/>
    <property type="evidence" value="ECO:0007669"/>
    <property type="project" value="UniProtKB-UniRule"/>
</dbReference>
<dbReference type="NCBIfam" id="TIGR01196">
    <property type="entry name" value="edd"/>
    <property type="match status" value="1"/>
</dbReference>
<dbReference type="AlphaFoldDB" id="A0A1I5DDR2"/>
<protein>
    <recommendedName>
        <fullName evidence="11 12">Phosphogluconate dehydratase</fullName>
        <ecNumber evidence="11 12">4.2.1.12</ecNumber>
    </recommendedName>
</protein>
<reference evidence="16 17" key="1">
    <citation type="submission" date="2016-10" db="EMBL/GenBank/DDBJ databases">
        <authorList>
            <person name="de Groot N.N."/>
        </authorList>
    </citation>
    <scope>NUCLEOTIDE SEQUENCE [LARGE SCALE GENOMIC DNA]</scope>
    <source>
        <strain evidence="16 17">CGMCC 4.1877</strain>
    </source>
</reference>
<dbReference type="PANTHER" id="PTHR43661:SF1">
    <property type="entry name" value="PHOSPHOGLUCONATE DEHYDRATASE"/>
    <property type="match status" value="1"/>
</dbReference>
<evidence type="ECO:0000256" key="4">
    <source>
        <dbReference type="ARBA" id="ARBA00022723"/>
    </source>
</evidence>
<feature type="region of interest" description="Disordered" evidence="13">
    <location>
        <begin position="587"/>
        <end position="618"/>
    </location>
</feature>
<accession>A0A1I5DDR2</accession>
<keyword evidence="10" id="KW-0028">Amino-acid biosynthesis</keyword>
<evidence type="ECO:0000256" key="1">
    <source>
        <dbReference type="ARBA" id="ARBA00006486"/>
    </source>
</evidence>
<evidence type="ECO:0000256" key="11">
    <source>
        <dbReference type="HAMAP-Rule" id="MF_02094"/>
    </source>
</evidence>
<dbReference type="Pfam" id="PF24877">
    <property type="entry name" value="ILV_EDD_C"/>
    <property type="match status" value="1"/>
</dbReference>
<dbReference type="EMBL" id="FOUY01000026">
    <property type="protein sequence ID" value="SFN97375.1"/>
    <property type="molecule type" value="Genomic_DNA"/>
</dbReference>
<keyword evidence="2 11" id="KW-0004">4Fe-4S</keyword>
<comment type="function">
    <text evidence="11">Catalyzes the dehydration of 6-phospho-D-gluconate to 2-dehydro-3-deoxy-6-phospho-D-gluconate.</text>
</comment>
<dbReference type="InterPro" id="IPR004786">
    <property type="entry name" value="6-phosphgluc_deHydtase"/>
</dbReference>
<dbReference type="GO" id="GO:0009082">
    <property type="term" value="P:branched-chain amino acid biosynthetic process"/>
    <property type="evidence" value="ECO:0007669"/>
    <property type="project" value="UniProtKB-KW"/>
</dbReference>
<dbReference type="GO" id="GO:0019521">
    <property type="term" value="P:D-gluconate metabolic process"/>
    <property type="evidence" value="ECO:0007669"/>
    <property type="project" value="UniProtKB-KW"/>
</dbReference>
<evidence type="ECO:0000259" key="15">
    <source>
        <dbReference type="Pfam" id="PF24877"/>
    </source>
</evidence>
<evidence type="ECO:0000256" key="5">
    <source>
        <dbReference type="ARBA" id="ARBA00023004"/>
    </source>
</evidence>
<feature type="compositionally biased region" description="Basic and acidic residues" evidence="13">
    <location>
        <begin position="587"/>
        <end position="609"/>
    </location>
</feature>
<dbReference type="STRING" id="260086.SAMN05216207_10264"/>
<keyword evidence="7 11" id="KW-0311">Gluconate utilization</keyword>
<keyword evidence="3" id="KW-0001">2Fe-2S</keyword>
<comment type="similarity">
    <text evidence="1 11">Belongs to the IlvD/Edd family.</text>
</comment>
<dbReference type="InterPro" id="IPR037237">
    <property type="entry name" value="IlvD/EDD_N"/>
</dbReference>
<evidence type="ECO:0000256" key="8">
    <source>
        <dbReference type="ARBA" id="ARBA00023239"/>
    </source>
</evidence>
<comment type="catalytic activity">
    <reaction evidence="11">
        <text>6-phospho-D-gluconate = 2-dehydro-3-deoxy-6-phospho-D-gluconate + H2O</text>
        <dbReference type="Rhea" id="RHEA:17277"/>
        <dbReference type="ChEBI" id="CHEBI:15377"/>
        <dbReference type="ChEBI" id="CHEBI:57569"/>
        <dbReference type="ChEBI" id="CHEBI:58759"/>
        <dbReference type="EC" id="4.2.1.12"/>
    </reaction>
</comment>
<keyword evidence="17" id="KW-1185">Reference proteome</keyword>
<dbReference type="Proteomes" id="UP000199614">
    <property type="component" value="Unassembled WGS sequence"/>
</dbReference>
<evidence type="ECO:0000256" key="12">
    <source>
        <dbReference type="NCBIfam" id="TIGR01196"/>
    </source>
</evidence>
<dbReference type="GO" id="GO:0051537">
    <property type="term" value="F:2 iron, 2 sulfur cluster binding"/>
    <property type="evidence" value="ECO:0007669"/>
    <property type="project" value="UniProtKB-KW"/>
</dbReference>
<organism evidence="16 17">
    <name type="scientific">Pseudonocardia ammonioxydans</name>
    <dbReference type="NCBI Taxonomy" id="260086"/>
    <lineage>
        <taxon>Bacteria</taxon>
        <taxon>Bacillati</taxon>
        <taxon>Actinomycetota</taxon>
        <taxon>Actinomycetes</taxon>
        <taxon>Pseudonocardiales</taxon>
        <taxon>Pseudonocardiaceae</taxon>
        <taxon>Pseudonocardia</taxon>
    </lineage>
</organism>
<dbReference type="SUPFAM" id="SSF52016">
    <property type="entry name" value="LeuD/IlvD-like"/>
    <property type="match status" value="1"/>
</dbReference>